<dbReference type="EMBL" id="JAPMOU010000002">
    <property type="protein sequence ID" value="MDE1460864.1"/>
    <property type="molecule type" value="Genomic_DNA"/>
</dbReference>
<evidence type="ECO:0000256" key="3">
    <source>
        <dbReference type="ARBA" id="ARBA00023027"/>
    </source>
</evidence>
<dbReference type="Proteomes" id="UP001528823">
    <property type="component" value="Unassembled WGS sequence"/>
</dbReference>
<dbReference type="InterPro" id="IPR016160">
    <property type="entry name" value="Ald_DH_CS_CYS"/>
</dbReference>
<dbReference type="SUPFAM" id="SSF53720">
    <property type="entry name" value="ALDH-like"/>
    <property type="match status" value="1"/>
</dbReference>
<keyword evidence="3" id="KW-0520">NAD</keyword>
<dbReference type="PANTHER" id="PTHR43720:SF2">
    <property type="entry name" value="2-AMINOMUCONIC SEMIALDEHYDE DEHYDROGENASE"/>
    <property type="match status" value="1"/>
</dbReference>
<name>A0ABT5U3C3_9GAMM</name>
<proteinExistence type="inferred from homology"/>
<sequence length="479" mass="51701">MDTFANYINGQITNENTDSYLNNINPATGEVYSLLPNSNLTQLNTAITAATDAQPTWEDLGIEGRSHYLYRLADKIEANLDQLAAAETEDTGKPIALAKSLDIPRAASNFRFFAQAISQFASEAHSMGSQAINYTLRDPIGVVGCISPWNLPLYLLTWKIAPALAAGNCVIAKPSELAPKTAYLLSQLCIEIDLPSGVLNILHGQGNKIGQAITEHSQIKAISFTGGTKTGSMIAASAAPQFKKLSLELGGKNPALVFADCDFDKTIDGIIRASFANQGQVCMCSSRIYIEQSIYPSFKQSLVEKIQALTVGDPLTEVNLGALISKEHQEKVLAYIQLAQQEGGTILCGGTQYVPAGRCEGGCFIQPTVIEGLSIGARVNQEEIFGPVITLQPFNSEAEALALANGTEYGLAATIWTENLTRLHRLAKQLDVGIVWANSWMLRDLRTPLGGVKNSGLGREGGWEALRFFTEPKNICIPY</sequence>
<dbReference type="Gene3D" id="3.40.605.10">
    <property type="entry name" value="Aldehyde Dehydrogenase, Chain A, domain 1"/>
    <property type="match status" value="1"/>
</dbReference>
<feature type="active site" evidence="4">
    <location>
        <position position="248"/>
    </location>
</feature>
<protein>
    <submittedName>
        <fullName evidence="7">Aldehyde dehydrogenase</fullName>
    </submittedName>
</protein>
<comment type="similarity">
    <text evidence="1 5">Belongs to the aldehyde dehydrogenase family.</text>
</comment>
<dbReference type="Gene3D" id="3.40.309.10">
    <property type="entry name" value="Aldehyde Dehydrogenase, Chain A, domain 2"/>
    <property type="match status" value="1"/>
</dbReference>
<evidence type="ECO:0000313" key="8">
    <source>
        <dbReference type="Proteomes" id="UP001528823"/>
    </source>
</evidence>
<dbReference type="PROSITE" id="PS00070">
    <property type="entry name" value="ALDEHYDE_DEHYDR_CYS"/>
    <property type="match status" value="1"/>
</dbReference>
<comment type="caution">
    <text evidence="7">The sequence shown here is derived from an EMBL/GenBank/DDBJ whole genome shotgun (WGS) entry which is preliminary data.</text>
</comment>
<dbReference type="CDD" id="cd07093">
    <property type="entry name" value="ALDH_F8_HMSADH"/>
    <property type="match status" value="1"/>
</dbReference>
<reference evidence="7 8" key="1">
    <citation type="submission" date="2022-11" db="EMBL/GenBank/DDBJ databases">
        <title>Spartinivicinus poritis sp. nov., isolated from scleractinian coral Porites lutea.</title>
        <authorList>
            <person name="Zhang G."/>
            <person name="Cai L."/>
            <person name="Wei Q."/>
        </authorList>
    </citation>
    <scope>NUCLEOTIDE SEQUENCE [LARGE SCALE GENOMIC DNA]</scope>
    <source>
        <strain evidence="7 8">A2-2</strain>
    </source>
</reference>
<evidence type="ECO:0000256" key="2">
    <source>
        <dbReference type="ARBA" id="ARBA00023002"/>
    </source>
</evidence>
<accession>A0ABT5U3C3</accession>
<dbReference type="InterPro" id="IPR015590">
    <property type="entry name" value="Aldehyde_DH_dom"/>
</dbReference>
<dbReference type="PANTHER" id="PTHR43720">
    <property type="entry name" value="2-AMINOMUCONIC SEMIALDEHYDE DEHYDROGENASE"/>
    <property type="match status" value="1"/>
</dbReference>
<dbReference type="PROSITE" id="PS00687">
    <property type="entry name" value="ALDEHYDE_DEHYDR_GLU"/>
    <property type="match status" value="1"/>
</dbReference>
<dbReference type="Pfam" id="PF00171">
    <property type="entry name" value="Aldedh"/>
    <property type="match status" value="1"/>
</dbReference>
<gene>
    <name evidence="7" type="ORF">ORQ98_02665</name>
</gene>
<keyword evidence="8" id="KW-1185">Reference proteome</keyword>
<feature type="domain" description="Aldehyde dehydrogenase" evidence="6">
    <location>
        <begin position="16"/>
        <end position="475"/>
    </location>
</feature>
<dbReference type="InterPro" id="IPR029510">
    <property type="entry name" value="Ald_DH_CS_GLU"/>
</dbReference>
<dbReference type="InterPro" id="IPR016163">
    <property type="entry name" value="Ald_DH_C"/>
</dbReference>
<organism evidence="7 8">
    <name type="scientific">Spartinivicinus poritis</name>
    <dbReference type="NCBI Taxonomy" id="2994640"/>
    <lineage>
        <taxon>Bacteria</taxon>
        <taxon>Pseudomonadati</taxon>
        <taxon>Pseudomonadota</taxon>
        <taxon>Gammaproteobacteria</taxon>
        <taxon>Oceanospirillales</taxon>
        <taxon>Zooshikellaceae</taxon>
        <taxon>Spartinivicinus</taxon>
    </lineage>
</organism>
<dbReference type="InterPro" id="IPR016161">
    <property type="entry name" value="Ald_DH/histidinol_DH"/>
</dbReference>
<evidence type="ECO:0000256" key="5">
    <source>
        <dbReference type="RuleBase" id="RU003345"/>
    </source>
</evidence>
<keyword evidence="2 5" id="KW-0560">Oxidoreductase</keyword>
<evidence type="ECO:0000259" key="6">
    <source>
        <dbReference type="Pfam" id="PF00171"/>
    </source>
</evidence>
<dbReference type="RefSeq" id="WP_274687234.1">
    <property type="nucleotide sequence ID" value="NZ_JAPMOU010000002.1"/>
</dbReference>
<evidence type="ECO:0000256" key="1">
    <source>
        <dbReference type="ARBA" id="ARBA00009986"/>
    </source>
</evidence>
<evidence type="ECO:0000256" key="4">
    <source>
        <dbReference type="PROSITE-ProRule" id="PRU10007"/>
    </source>
</evidence>
<evidence type="ECO:0000313" key="7">
    <source>
        <dbReference type="EMBL" id="MDE1460864.1"/>
    </source>
</evidence>
<dbReference type="InterPro" id="IPR016162">
    <property type="entry name" value="Ald_DH_N"/>
</dbReference>